<name>A0A5E4CSW1_MARMO</name>
<organism evidence="1">
    <name type="scientific">Marmota monax</name>
    <name type="common">Woodchuck</name>
    <dbReference type="NCBI Taxonomy" id="9995"/>
    <lineage>
        <taxon>Eukaryota</taxon>
        <taxon>Metazoa</taxon>
        <taxon>Chordata</taxon>
        <taxon>Craniata</taxon>
        <taxon>Vertebrata</taxon>
        <taxon>Euteleostomi</taxon>
        <taxon>Mammalia</taxon>
        <taxon>Eutheria</taxon>
        <taxon>Euarchontoglires</taxon>
        <taxon>Glires</taxon>
        <taxon>Rodentia</taxon>
        <taxon>Sciuromorpha</taxon>
        <taxon>Sciuridae</taxon>
        <taxon>Xerinae</taxon>
        <taxon>Marmotini</taxon>
        <taxon>Marmota</taxon>
    </lineage>
</organism>
<accession>A0A5E4CSW1</accession>
<dbReference type="EMBL" id="CABDUW010001863">
    <property type="protein sequence ID" value="VTJ84360.1"/>
    <property type="molecule type" value="Genomic_DNA"/>
</dbReference>
<comment type="caution">
    <text evidence="1">The sequence shown here is derived from an EMBL/GenBank/DDBJ whole genome shotgun (WGS) entry which is preliminary data.</text>
</comment>
<sequence>RERLRNIERICFLLRKVSVVLHVGGWRITEWWVGSSIKEAGETQCLPPCCLPEKANGSLGGGGGS</sequence>
<protein>
    <submittedName>
        <fullName evidence="1">Uncharacterized protein</fullName>
    </submittedName>
</protein>
<dbReference type="AlphaFoldDB" id="A0A5E4CSW1"/>
<gene>
    <name evidence="1" type="ORF">MONAX_5E009984</name>
</gene>
<reference evidence="1" key="1">
    <citation type="submission" date="2019-04" db="EMBL/GenBank/DDBJ databases">
        <authorList>
            <person name="Alioto T."/>
            <person name="Alioto T."/>
        </authorList>
    </citation>
    <scope>NUCLEOTIDE SEQUENCE [LARGE SCALE GENOMIC DNA]</scope>
</reference>
<feature type="non-terminal residue" evidence="1">
    <location>
        <position position="1"/>
    </location>
</feature>
<proteinExistence type="predicted"/>
<evidence type="ECO:0000313" key="1">
    <source>
        <dbReference type="EMBL" id="VTJ84360.1"/>
    </source>
</evidence>